<organism evidence="2 3">
    <name type="scientific">Corallococcus carmarthensis</name>
    <dbReference type="NCBI Taxonomy" id="2316728"/>
    <lineage>
        <taxon>Bacteria</taxon>
        <taxon>Pseudomonadati</taxon>
        <taxon>Myxococcota</taxon>
        <taxon>Myxococcia</taxon>
        <taxon>Myxococcales</taxon>
        <taxon>Cystobacterineae</taxon>
        <taxon>Myxococcaceae</taxon>
        <taxon>Corallococcus</taxon>
    </lineage>
</organism>
<dbReference type="Proteomes" id="UP000268313">
    <property type="component" value="Unassembled WGS sequence"/>
</dbReference>
<evidence type="ECO:0000313" key="3">
    <source>
        <dbReference type="Proteomes" id="UP000268313"/>
    </source>
</evidence>
<dbReference type="AlphaFoldDB" id="A0A3A8KAY1"/>
<protein>
    <submittedName>
        <fullName evidence="2">SMI1/KNR4 family protein</fullName>
    </submittedName>
</protein>
<gene>
    <name evidence="2" type="ORF">D7X32_20575</name>
</gene>
<dbReference type="Pfam" id="PF09346">
    <property type="entry name" value="SMI1_KNR4"/>
    <property type="match status" value="1"/>
</dbReference>
<keyword evidence="3" id="KW-1185">Reference proteome</keyword>
<name>A0A3A8KAY1_9BACT</name>
<reference evidence="3" key="1">
    <citation type="submission" date="2018-09" db="EMBL/GenBank/DDBJ databases">
        <authorList>
            <person name="Livingstone P.G."/>
            <person name="Whitworth D.E."/>
        </authorList>
    </citation>
    <scope>NUCLEOTIDE SEQUENCE [LARGE SCALE GENOMIC DNA]</scope>
    <source>
        <strain evidence="3">CA043D</strain>
    </source>
</reference>
<dbReference type="SMART" id="SM00860">
    <property type="entry name" value="SMI1_KNR4"/>
    <property type="match status" value="1"/>
</dbReference>
<dbReference type="EMBL" id="RAWE01000073">
    <property type="protein sequence ID" value="RKH01351.1"/>
    <property type="molecule type" value="Genomic_DNA"/>
</dbReference>
<dbReference type="Gene3D" id="3.40.1580.10">
    <property type="entry name" value="SMI1/KNR4-like"/>
    <property type="match status" value="1"/>
</dbReference>
<dbReference type="SUPFAM" id="SSF160631">
    <property type="entry name" value="SMI1/KNR4-like"/>
    <property type="match status" value="1"/>
</dbReference>
<comment type="caution">
    <text evidence="2">The sequence shown here is derived from an EMBL/GenBank/DDBJ whole genome shotgun (WGS) entry which is preliminary data.</text>
</comment>
<evidence type="ECO:0000313" key="2">
    <source>
        <dbReference type="EMBL" id="RKH01351.1"/>
    </source>
</evidence>
<dbReference type="OrthoDB" id="5505403at2"/>
<evidence type="ECO:0000259" key="1">
    <source>
        <dbReference type="SMART" id="SM00860"/>
    </source>
</evidence>
<dbReference type="InterPro" id="IPR037883">
    <property type="entry name" value="Knr4/Smi1-like_sf"/>
</dbReference>
<proteinExistence type="predicted"/>
<accession>A0A3A8KAY1</accession>
<dbReference type="InterPro" id="IPR018958">
    <property type="entry name" value="Knr4/Smi1-like_dom"/>
</dbReference>
<feature type="domain" description="Knr4/Smi1-like" evidence="1">
    <location>
        <begin position="19"/>
        <end position="140"/>
    </location>
</feature>
<sequence length="158" mass="17686">MSMKSLLAEVSRLHYPRPPATPEQIAAFETRMGWKLDEDLRALYLHCNGATLFAPLPDVNYHLLPLERIERARTAILGRDDDSAGAATHYCVVDMQDGDYVLVDVAQQAGGSYPLLDAFHETYPEEAPRIAASFEEFLEKALCSGNRSFWLSSEPPEE</sequence>